<dbReference type="InterPro" id="IPR058163">
    <property type="entry name" value="LysR-type_TF_proteobact-type"/>
</dbReference>
<dbReference type="InterPro" id="IPR000847">
    <property type="entry name" value="LysR_HTH_N"/>
</dbReference>
<dbReference type="Pfam" id="PF03466">
    <property type="entry name" value="LysR_substrate"/>
    <property type="match status" value="1"/>
</dbReference>
<evidence type="ECO:0000256" key="2">
    <source>
        <dbReference type="ARBA" id="ARBA00023015"/>
    </source>
</evidence>
<name>A0A0J9EBZ3_9RHOB</name>
<evidence type="ECO:0000256" key="1">
    <source>
        <dbReference type="ARBA" id="ARBA00009437"/>
    </source>
</evidence>
<keyword evidence="3" id="KW-0238">DNA-binding</keyword>
<dbReference type="OrthoDB" id="5297263at2"/>
<dbReference type="PRINTS" id="PR00039">
    <property type="entry name" value="HTHLYSR"/>
</dbReference>
<dbReference type="InterPro" id="IPR036388">
    <property type="entry name" value="WH-like_DNA-bd_sf"/>
</dbReference>
<evidence type="ECO:0000256" key="3">
    <source>
        <dbReference type="ARBA" id="ARBA00023125"/>
    </source>
</evidence>
<keyword evidence="4" id="KW-0804">Transcription</keyword>
<evidence type="ECO:0000259" key="5">
    <source>
        <dbReference type="PROSITE" id="PS50931"/>
    </source>
</evidence>
<evidence type="ECO:0000313" key="7">
    <source>
        <dbReference type="Proteomes" id="UP000037178"/>
    </source>
</evidence>
<dbReference type="PANTHER" id="PTHR30537">
    <property type="entry name" value="HTH-TYPE TRANSCRIPTIONAL REGULATOR"/>
    <property type="match status" value="1"/>
</dbReference>
<dbReference type="SUPFAM" id="SSF53850">
    <property type="entry name" value="Periplasmic binding protein-like II"/>
    <property type="match status" value="1"/>
</dbReference>
<dbReference type="PATRIC" id="fig|1675527.3.peg.335"/>
<dbReference type="Gene3D" id="1.10.10.10">
    <property type="entry name" value="Winged helix-like DNA-binding domain superfamily/Winged helix DNA-binding domain"/>
    <property type="match status" value="1"/>
</dbReference>
<sequence length="296" mass="32539">MDVRDLDWSLVQAFLAVADTGSLSAAARSLRQSQPTLGRQVQGLEEALGVEIFHRVPKGMALTDAGTALLPAARAMQEAANGLSLAAAGEAEDLAGTLRLTASVFFAHHVMPRLLAQLRRELPQIEIELVATDATDNLLFREADIAIRMYRPTQLDMVTRHLGDVGLGLFAATDYLLRRGRPRDIAEFSEHDFVGYDASDQIIQGMRALGVPAERDWFAVRCDNQTAYWELVRAGCGIGVSQLEVGRSDPAVSQIMPEVALPTLPVWLTTHEKLRRTPRVRRVWDHLAEGLSPLLS</sequence>
<gene>
    <name evidence="6" type="ORF">AIOL_000289</name>
</gene>
<dbReference type="RefSeq" id="WP_049641252.1">
    <property type="nucleotide sequence ID" value="NZ_LFTY01000001.1"/>
</dbReference>
<proteinExistence type="inferred from homology"/>
<dbReference type="InterPro" id="IPR005119">
    <property type="entry name" value="LysR_subst-bd"/>
</dbReference>
<dbReference type="Proteomes" id="UP000037178">
    <property type="component" value="Unassembled WGS sequence"/>
</dbReference>
<dbReference type="STRING" id="1675527.AIOL_000289"/>
<dbReference type="GO" id="GO:0043565">
    <property type="term" value="F:sequence-specific DNA binding"/>
    <property type="evidence" value="ECO:0007669"/>
    <property type="project" value="TreeGrafter"/>
</dbReference>
<accession>A0A0J9EBZ3</accession>
<dbReference type="GO" id="GO:0003700">
    <property type="term" value="F:DNA-binding transcription factor activity"/>
    <property type="evidence" value="ECO:0007669"/>
    <property type="project" value="InterPro"/>
</dbReference>
<protein>
    <submittedName>
        <fullName evidence="6">Transcriptional regulator, LysR family</fullName>
    </submittedName>
</protein>
<dbReference type="GO" id="GO:0006351">
    <property type="term" value="P:DNA-templated transcription"/>
    <property type="evidence" value="ECO:0007669"/>
    <property type="project" value="TreeGrafter"/>
</dbReference>
<dbReference type="PANTHER" id="PTHR30537:SF3">
    <property type="entry name" value="TRANSCRIPTIONAL REGULATORY PROTEIN"/>
    <property type="match status" value="1"/>
</dbReference>
<evidence type="ECO:0000256" key="4">
    <source>
        <dbReference type="ARBA" id="ARBA00023163"/>
    </source>
</evidence>
<dbReference type="InterPro" id="IPR036390">
    <property type="entry name" value="WH_DNA-bd_sf"/>
</dbReference>
<evidence type="ECO:0000313" key="6">
    <source>
        <dbReference type="EMBL" id="KMW60136.1"/>
    </source>
</evidence>
<dbReference type="SUPFAM" id="SSF46785">
    <property type="entry name" value="Winged helix' DNA-binding domain"/>
    <property type="match status" value="1"/>
</dbReference>
<feature type="domain" description="HTH lysR-type" evidence="5">
    <location>
        <begin position="1"/>
        <end position="63"/>
    </location>
</feature>
<dbReference type="Gene3D" id="3.40.190.290">
    <property type="match status" value="1"/>
</dbReference>
<dbReference type="AlphaFoldDB" id="A0A0J9EBZ3"/>
<dbReference type="PROSITE" id="PS50931">
    <property type="entry name" value="HTH_LYSR"/>
    <property type="match status" value="1"/>
</dbReference>
<keyword evidence="7" id="KW-1185">Reference proteome</keyword>
<keyword evidence="2" id="KW-0805">Transcription regulation</keyword>
<organism evidence="6 7">
    <name type="scientific">Candidatus Rhodobacter oscarellae</name>
    <dbReference type="NCBI Taxonomy" id="1675527"/>
    <lineage>
        <taxon>Bacteria</taxon>
        <taxon>Pseudomonadati</taxon>
        <taxon>Pseudomonadota</taxon>
        <taxon>Alphaproteobacteria</taxon>
        <taxon>Rhodobacterales</taxon>
        <taxon>Rhodobacter group</taxon>
        <taxon>Rhodobacter</taxon>
    </lineage>
</organism>
<reference evidence="6 7" key="1">
    <citation type="submission" date="2015-06" db="EMBL/GenBank/DDBJ databases">
        <title>Draft genome sequence of an Alphaproteobacteria species associated to the Mediterranean sponge Oscarella lobularis.</title>
        <authorList>
            <person name="Jourda C."/>
            <person name="Santini S."/>
            <person name="Claverie J.-M."/>
        </authorList>
    </citation>
    <scope>NUCLEOTIDE SEQUENCE [LARGE SCALE GENOMIC DNA]</scope>
    <source>
        <strain evidence="6">IGS</strain>
    </source>
</reference>
<dbReference type="EMBL" id="LFTY01000001">
    <property type="protein sequence ID" value="KMW60136.1"/>
    <property type="molecule type" value="Genomic_DNA"/>
</dbReference>
<dbReference type="Pfam" id="PF00126">
    <property type="entry name" value="HTH_1"/>
    <property type="match status" value="1"/>
</dbReference>
<comment type="similarity">
    <text evidence="1">Belongs to the LysR transcriptional regulatory family.</text>
</comment>
<comment type="caution">
    <text evidence="6">The sequence shown here is derived from an EMBL/GenBank/DDBJ whole genome shotgun (WGS) entry which is preliminary data.</text>
</comment>